<evidence type="ECO:0000313" key="2">
    <source>
        <dbReference type="EMBL" id="TFY58469.1"/>
    </source>
</evidence>
<organism evidence="2 3">
    <name type="scientific">Dentipellis fragilis</name>
    <dbReference type="NCBI Taxonomy" id="205917"/>
    <lineage>
        <taxon>Eukaryota</taxon>
        <taxon>Fungi</taxon>
        <taxon>Dikarya</taxon>
        <taxon>Basidiomycota</taxon>
        <taxon>Agaricomycotina</taxon>
        <taxon>Agaricomycetes</taxon>
        <taxon>Russulales</taxon>
        <taxon>Hericiaceae</taxon>
        <taxon>Dentipellis</taxon>
    </lineage>
</organism>
<protein>
    <recommendedName>
        <fullName evidence="4">Velvet domain-containing protein</fullName>
    </recommendedName>
</protein>
<feature type="compositionally biased region" description="Polar residues" evidence="1">
    <location>
        <begin position="9"/>
        <end position="21"/>
    </location>
</feature>
<proteinExistence type="predicted"/>
<evidence type="ECO:0000256" key="1">
    <source>
        <dbReference type="SAM" id="MobiDB-lite"/>
    </source>
</evidence>
<dbReference type="EMBL" id="SEOQ01000680">
    <property type="protein sequence ID" value="TFY58469.1"/>
    <property type="molecule type" value="Genomic_DNA"/>
</dbReference>
<evidence type="ECO:0000313" key="3">
    <source>
        <dbReference type="Proteomes" id="UP000298327"/>
    </source>
</evidence>
<keyword evidence="3" id="KW-1185">Reference proteome</keyword>
<feature type="region of interest" description="Disordered" evidence="1">
    <location>
        <begin position="71"/>
        <end position="96"/>
    </location>
</feature>
<evidence type="ECO:0008006" key="4">
    <source>
        <dbReference type="Google" id="ProtNLM"/>
    </source>
</evidence>
<reference evidence="2 3" key="1">
    <citation type="submission" date="2019-02" db="EMBL/GenBank/DDBJ databases">
        <title>Genome sequencing of the rare red list fungi Dentipellis fragilis.</title>
        <authorList>
            <person name="Buettner E."/>
            <person name="Kellner H."/>
        </authorList>
    </citation>
    <scope>NUCLEOTIDE SEQUENCE [LARGE SCALE GENOMIC DNA]</scope>
    <source>
        <strain evidence="2 3">DSM 105465</strain>
    </source>
</reference>
<feature type="region of interest" description="Disordered" evidence="1">
    <location>
        <begin position="1"/>
        <end position="29"/>
    </location>
</feature>
<name>A0A4Y9YC91_9AGAM</name>
<comment type="caution">
    <text evidence="2">The sequence shown here is derived from an EMBL/GenBank/DDBJ whole genome shotgun (WGS) entry which is preliminary data.</text>
</comment>
<dbReference type="AlphaFoldDB" id="A0A4Y9YC91"/>
<accession>A0A4Y9YC91</accession>
<dbReference type="Proteomes" id="UP000298327">
    <property type="component" value="Unassembled WGS sequence"/>
</dbReference>
<sequence>MVGVPVPSRSLTSTGKNNSTIEPDPPQIRRLPYKHELHVRDDSAALAQHTPLRYRICAITDRITHASIVSLSSKAKHQRTPDSQAPISHASTPTMR</sequence>
<gene>
    <name evidence="2" type="ORF">EVG20_g8139</name>
</gene>
<feature type="compositionally biased region" description="Polar residues" evidence="1">
    <location>
        <begin position="81"/>
        <end position="96"/>
    </location>
</feature>